<dbReference type="PANTHER" id="PTHR22984:SF11">
    <property type="entry name" value="AURORA KINASE-RELATED"/>
    <property type="match status" value="1"/>
</dbReference>
<keyword evidence="12" id="KW-1185">Reference proteome</keyword>
<evidence type="ECO:0000256" key="9">
    <source>
        <dbReference type="ARBA" id="ARBA00048679"/>
    </source>
</evidence>
<dbReference type="PANTHER" id="PTHR22984">
    <property type="entry name" value="SERINE/THREONINE-PROTEIN KINASE PIM"/>
    <property type="match status" value="1"/>
</dbReference>
<dbReference type="InterPro" id="IPR051138">
    <property type="entry name" value="PIM_Ser/Thr_kinase"/>
</dbReference>
<feature type="non-terminal residue" evidence="11">
    <location>
        <position position="1"/>
    </location>
</feature>
<evidence type="ECO:0000256" key="5">
    <source>
        <dbReference type="ARBA" id="ARBA00022741"/>
    </source>
</evidence>
<dbReference type="EMBL" id="JAWDJR010000016">
    <property type="protein sequence ID" value="KAK9960438.1"/>
    <property type="molecule type" value="Genomic_DNA"/>
</dbReference>
<evidence type="ECO:0000259" key="10">
    <source>
        <dbReference type="PROSITE" id="PS50011"/>
    </source>
</evidence>
<evidence type="ECO:0000256" key="2">
    <source>
        <dbReference type="ARBA" id="ARBA00012513"/>
    </source>
</evidence>
<dbReference type="GO" id="GO:0005524">
    <property type="term" value="F:ATP binding"/>
    <property type="evidence" value="ECO:0007669"/>
    <property type="project" value="UniProtKB-KW"/>
</dbReference>
<evidence type="ECO:0000313" key="12">
    <source>
        <dbReference type="Proteomes" id="UP001479290"/>
    </source>
</evidence>
<evidence type="ECO:0000256" key="6">
    <source>
        <dbReference type="ARBA" id="ARBA00022777"/>
    </source>
</evidence>
<name>A0AAW1ZHS6_CULAL</name>
<accession>A0AAW1ZHS6</accession>
<dbReference type="EC" id="2.7.11.1" evidence="2"/>
<dbReference type="Proteomes" id="UP001479290">
    <property type="component" value="Unassembled WGS sequence"/>
</dbReference>
<evidence type="ECO:0000256" key="1">
    <source>
        <dbReference type="ARBA" id="ARBA00005505"/>
    </source>
</evidence>
<sequence>QEQKSKSFWRWPAVHFPRRRNAKYDLVQAEEEYQCEAGIFQKLSDDAPTSEVLPAAEEQLEQDVLDESKNNSMTIRKYHIFRHYKFSHKLGEGGFGIVYAATRCKDGLEPGQSKHLPLEIGLTLMANKGPSVPHIIKLLDWQDDTDHYIMIMERPSPCTDLLSFMDVQGGSLDEKTA</sequence>
<gene>
    <name evidence="11" type="ORF">ABG768_008293</name>
</gene>
<comment type="catalytic activity">
    <reaction evidence="8">
        <text>L-threonyl-[protein] + ATP = O-phospho-L-threonyl-[protein] + ADP + H(+)</text>
        <dbReference type="Rhea" id="RHEA:46608"/>
        <dbReference type="Rhea" id="RHEA-COMP:11060"/>
        <dbReference type="Rhea" id="RHEA-COMP:11605"/>
        <dbReference type="ChEBI" id="CHEBI:15378"/>
        <dbReference type="ChEBI" id="CHEBI:30013"/>
        <dbReference type="ChEBI" id="CHEBI:30616"/>
        <dbReference type="ChEBI" id="CHEBI:61977"/>
        <dbReference type="ChEBI" id="CHEBI:456216"/>
        <dbReference type="EC" id="2.7.11.1"/>
    </reaction>
</comment>
<comment type="similarity">
    <text evidence="1">Belongs to the protein kinase superfamily. CAMK Ser/Thr protein kinase family. PIM subfamily.</text>
</comment>
<evidence type="ECO:0000256" key="4">
    <source>
        <dbReference type="ARBA" id="ARBA00022679"/>
    </source>
</evidence>
<dbReference type="GO" id="GO:0004674">
    <property type="term" value="F:protein serine/threonine kinase activity"/>
    <property type="evidence" value="ECO:0007669"/>
    <property type="project" value="UniProtKB-KW"/>
</dbReference>
<keyword evidence="4" id="KW-0808">Transferase</keyword>
<dbReference type="SUPFAM" id="SSF56112">
    <property type="entry name" value="Protein kinase-like (PK-like)"/>
    <property type="match status" value="1"/>
</dbReference>
<evidence type="ECO:0000313" key="11">
    <source>
        <dbReference type="EMBL" id="KAK9960438.1"/>
    </source>
</evidence>
<dbReference type="AlphaFoldDB" id="A0AAW1ZHS6"/>
<dbReference type="GO" id="GO:0007346">
    <property type="term" value="P:regulation of mitotic cell cycle"/>
    <property type="evidence" value="ECO:0007669"/>
    <property type="project" value="TreeGrafter"/>
</dbReference>
<organism evidence="11 12">
    <name type="scientific">Culter alburnus</name>
    <name type="common">Topmouth culter</name>
    <dbReference type="NCBI Taxonomy" id="194366"/>
    <lineage>
        <taxon>Eukaryota</taxon>
        <taxon>Metazoa</taxon>
        <taxon>Chordata</taxon>
        <taxon>Craniata</taxon>
        <taxon>Vertebrata</taxon>
        <taxon>Euteleostomi</taxon>
        <taxon>Actinopterygii</taxon>
        <taxon>Neopterygii</taxon>
        <taxon>Teleostei</taxon>
        <taxon>Ostariophysi</taxon>
        <taxon>Cypriniformes</taxon>
        <taxon>Xenocyprididae</taxon>
        <taxon>Xenocypridinae</taxon>
        <taxon>Culter</taxon>
    </lineage>
</organism>
<evidence type="ECO:0000256" key="3">
    <source>
        <dbReference type="ARBA" id="ARBA00022527"/>
    </source>
</evidence>
<evidence type="ECO:0000256" key="7">
    <source>
        <dbReference type="ARBA" id="ARBA00022840"/>
    </source>
</evidence>
<dbReference type="Gene3D" id="3.30.200.20">
    <property type="entry name" value="Phosphorylase Kinase, domain 1"/>
    <property type="match status" value="2"/>
</dbReference>
<keyword evidence="7" id="KW-0067">ATP-binding</keyword>
<proteinExistence type="inferred from homology"/>
<dbReference type="InterPro" id="IPR000719">
    <property type="entry name" value="Prot_kinase_dom"/>
</dbReference>
<evidence type="ECO:0000256" key="8">
    <source>
        <dbReference type="ARBA" id="ARBA00047899"/>
    </source>
</evidence>
<keyword evidence="5" id="KW-0547">Nucleotide-binding</keyword>
<reference evidence="11 12" key="1">
    <citation type="submission" date="2024-05" db="EMBL/GenBank/DDBJ databases">
        <title>A high-quality chromosomal-level genome assembly of Topmouth culter (Culter alburnus).</title>
        <authorList>
            <person name="Zhao H."/>
        </authorList>
    </citation>
    <scope>NUCLEOTIDE SEQUENCE [LARGE SCALE GENOMIC DNA]</scope>
    <source>
        <strain evidence="11">CATC2023</strain>
        <tissue evidence="11">Muscle</tissue>
    </source>
</reference>
<protein>
    <recommendedName>
        <fullName evidence="2">non-specific serine/threonine protein kinase</fullName>
        <ecNumber evidence="2">2.7.11.1</ecNumber>
    </recommendedName>
</protein>
<comment type="catalytic activity">
    <reaction evidence="9">
        <text>L-seryl-[protein] + ATP = O-phospho-L-seryl-[protein] + ADP + H(+)</text>
        <dbReference type="Rhea" id="RHEA:17989"/>
        <dbReference type="Rhea" id="RHEA-COMP:9863"/>
        <dbReference type="Rhea" id="RHEA-COMP:11604"/>
        <dbReference type="ChEBI" id="CHEBI:15378"/>
        <dbReference type="ChEBI" id="CHEBI:29999"/>
        <dbReference type="ChEBI" id="CHEBI:30616"/>
        <dbReference type="ChEBI" id="CHEBI:83421"/>
        <dbReference type="ChEBI" id="CHEBI:456216"/>
        <dbReference type="EC" id="2.7.11.1"/>
    </reaction>
</comment>
<dbReference type="PROSITE" id="PS50011">
    <property type="entry name" value="PROTEIN_KINASE_DOM"/>
    <property type="match status" value="1"/>
</dbReference>
<feature type="domain" description="Protein kinase" evidence="10">
    <location>
        <begin position="84"/>
        <end position="177"/>
    </location>
</feature>
<keyword evidence="3" id="KW-0723">Serine/threonine-protein kinase</keyword>
<keyword evidence="6" id="KW-0418">Kinase</keyword>
<comment type="caution">
    <text evidence="11">The sequence shown here is derived from an EMBL/GenBank/DDBJ whole genome shotgun (WGS) entry which is preliminary data.</text>
</comment>
<dbReference type="InterPro" id="IPR011009">
    <property type="entry name" value="Kinase-like_dom_sf"/>
</dbReference>
<dbReference type="GO" id="GO:0043066">
    <property type="term" value="P:negative regulation of apoptotic process"/>
    <property type="evidence" value="ECO:0007669"/>
    <property type="project" value="TreeGrafter"/>
</dbReference>
<dbReference type="GO" id="GO:0005737">
    <property type="term" value="C:cytoplasm"/>
    <property type="evidence" value="ECO:0007669"/>
    <property type="project" value="TreeGrafter"/>
</dbReference>